<keyword evidence="1" id="KW-0472">Membrane</keyword>
<reference evidence="2" key="1">
    <citation type="journal article" date="2021" name="Mol. Ecol. Resour.">
        <title>Apolygus lucorum genome provides insights into omnivorousness and mesophyll feeding.</title>
        <authorList>
            <person name="Liu Y."/>
            <person name="Liu H."/>
            <person name="Wang H."/>
            <person name="Huang T."/>
            <person name="Liu B."/>
            <person name="Yang B."/>
            <person name="Yin L."/>
            <person name="Li B."/>
            <person name="Zhang Y."/>
            <person name="Zhang S."/>
            <person name="Jiang F."/>
            <person name="Zhang X."/>
            <person name="Ren Y."/>
            <person name="Wang B."/>
            <person name="Wang S."/>
            <person name="Lu Y."/>
            <person name="Wu K."/>
            <person name="Fan W."/>
            <person name="Wang G."/>
        </authorList>
    </citation>
    <scope>NUCLEOTIDE SEQUENCE</scope>
    <source>
        <strain evidence="2">12Hb</strain>
    </source>
</reference>
<protein>
    <recommendedName>
        <fullName evidence="4">Thyrotropin-releasing hormone receptor</fullName>
    </recommendedName>
</protein>
<feature type="transmembrane region" description="Helical" evidence="1">
    <location>
        <begin position="37"/>
        <end position="56"/>
    </location>
</feature>
<comment type="caution">
    <text evidence="2">The sequence shown here is derived from an EMBL/GenBank/DDBJ whole genome shotgun (WGS) entry which is preliminary data.</text>
</comment>
<dbReference type="GO" id="GO:0004997">
    <property type="term" value="F:thyrotropin-releasing hormone receptor activity"/>
    <property type="evidence" value="ECO:0007669"/>
    <property type="project" value="InterPro"/>
</dbReference>
<dbReference type="GO" id="GO:0016020">
    <property type="term" value="C:membrane"/>
    <property type="evidence" value="ECO:0007669"/>
    <property type="project" value="InterPro"/>
</dbReference>
<feature type="transmembrane region" description="Helical" evidence="1">
    <location>
        <begin position="62"/>
        <end position="84"/>
    </location>
</feature>
<keyword evidence="3" id="KW-1185">Reference proteome</keyword>
<dbReference type="PANTHER" id="PTHR46061:SF3">
    <property type="entry name" value="THYROTROPIN-RELEASING HORMONE RECEPTOR"/>
    <property type="match status" value="1"/>
</dbReference>
<accession>A0A8S9WMK4</accession>
<dbReference type="PANTHER" id="PTHR46061">
    <property type="entry name" value="THYROTROPIN-RELEASING HORMONE RECEPTOR"/>
    <property type="match status" value="1"/>
</dbReference>
<proteinExistence type="predicted"/>
<evidence type="ECO:0000256" key="1">
    <source>
        <dbReference type="SAM" id="Phobius"/>
    </source>
</evidence>
<evidence type="ECO:0008006" key="4">
    <source>
        <dbReference type="Google" id="ProtNLM"/>
    </source>
</evidence>
<gene>
    <name evidence="2" type="ORF">GE061_020168</name>
</gene>
<evidence type="ECO:0000313" key="3">
    <source>
        <dbReference type="Proteomes" id="UP000466442"/>
    </source>
</evidence>
<keyword evidence="1" id="KW-1133">Transmembrane helix</keyword>
<dbReference type="SUPFAM" id="SSF81321">
    <property type="entry name" value="Family A G protein-coupled receptor-like"/>
    <property type="match status" value="1"/>
</dbReference>
<sequence>MQKMTDFVGRSQRNPIRLAVKCLSWCIDERTSARSQLLLVVKMLAVVVVVFAVLWLPYRGLVVYNSFITLFGGEPYMDLWFLMFAKTCVYINRMALHKPTLVSND</sequence>
<dbReference type="Gene3D" id="1.20.1070.10">
    <property type="entry name" value="Rhodopsin 7-helix transmembrane proteins"/>
    <property type="match status" value="1"/>
</dbReference>
<dbReference type="AlphaFoldDB" id="A0A8S9WMK4"/>
<dbReference type="EMBL" id="WIXP02000049">
    <property type="protein sequence ID" value="KAF6197471.1"/>
    <property type="molecule type" value="Genomic_DNA"/>
</dbReference>
<organism evidence="2 3">
    <name type="scientific">Apolygus lucorum</name>
    <name type="common">Small green plant bug</name>
    <name type="synonym">Lygocoris lucorum</name>
    <dbReference type="NCBI Taxonomy" id="248454"/>
    <lineage>
        <taxon>Eukaryota</taxon>
        <taxon>Metazoa</taxon>
        <taxon>Ecdysozoa</taxon>
        <taxon>Arthropoda</taxon>
        <taxon>Hexapoda</taxon>
        <taxon>Insecta</taxon>
        <taxon>Pterygota</taxon>
        <taxon>Neoptera</taxon>
        <taxon>Paraneoptera</taxon>
        <taxon>Hemiptera</taxon>
        <taxon>Heteroptera</taxon>
        <taxon>Panheteroptera</taxon>
        <taxon>Cimicomorpha</taxon>
        <taxon>Miridae</taxon>
        <taxon>Mirini</taxon>
        <taxon>Apolygus</taxon>
    </lineage>
</organism>
<dbReference type="Proteomes" id="UP000466442">
    <property type="component" value="Unassembled WGS sequence"/>
</dbReference>
<keyword evidence="1" id="KW-0812">Transmembrane</keyword>
<dbReference type="OrthoDB" id="5987936at2759"/>
<evidence type="ECO:0000313" key="2">
    <source>
        <dbReference type="EMBL" id="KAF6197471.1"/>
    </source>
</evidence>
<name>A0A8S9WMK4_APOLU</name>
<dbReference type="InterPro" id="IPR002120">
    <property type="entry name" value="TRH_rcpt_1"/>
</dbReference>